<dbReference type="SMART" id="SM00055">
    <property type="entry name" value="FCH"/>
    <property type="match status" value="1"/>
</dbReference>
<keyword evidence="15" id="KW-1185">Reference proteome</keyword>
<dbReference type="Ensembl" id="ENSAPOT00000013928.1">
    <property type="protein sequence ID" value="ENSAPOP00000002158.1"/>
    <property type="gene ID" value="ENSAPOG00000003579.1"/>
</dbReference>
<dbReference type="GeneTree" id="ENSGT00940000157105"/>
<dbReference type="AlphaFoldDB" id="A0A3Q1EET4"/>
<reference evidence="14" key="2">
    <citation type="submission" date="2025-09" db="UniProtKB">
        <authorList>
            <consortium name="Ensembl"/>
        </authorList>
    </citation>
    <scope>IDENTIFICATION</scope>
</reference>
<feature type="domain" description="MHD" evidence="12">
    <location>
        <begin position="753"/>
        <end position="1021"/>
    </location>
</feature>
<dbReference type="Proteomes" id="UP000257200">
    <property type="component" value="Unplaced"/>
</dbReference>
<accession>A0A3Q1EET4</accession>
<feature type="coiled-coil region" evidence="10">
    <location>
        <begin position="87"/>
        <end position="114"/>
    </location>
</feature>
<name>A0A3Q1EET4_9TELE</name>
<dbReference type="FunFam" id="2.60.40.1170:FF:000005">
    <property type="entry name" value="SH3-containing GRB2-like protein 3-interacting protein 1 isoform X3"/>
    <property type="match status" value="1"/>
</dbReference>
<dbReference type="InterPro" id="IPR031160">
    <property type="entry name" value="F_BAR_dom"/>
</dbReference>
<dbReference type="InterPro" id="IPR028565">
    <property type="entry name" value="MHD"/>
</dbReference>
<dbReference type="FunCoup" id="A0A3Q1EET4">
    <property type="interactions" value="1027"/>
</dbReference>
<dbReference type="SUPFAM" id="SSF49447">
    <property type="entry name" value="Second domain of Mu2 adaptin subunit (ap50) of ap2 adaptor"/>
    <property type="match status" value="1"/>
</dbReference>
<dbReference type="FunFam" id="1.20.1270.60:FF:000016">
    <property type="entry name" value="FCH domain only protein 2"/>
    <property type="match status" value="1"/>
</dbReference>
<keyword evidence="8" id="KW-0168">Coated pit</keyword>
<feature type="region of interest" description="Disordered" evidence="11">
    <location>
        <begin position="556"/>
        <end position="588"/>
    </location>
</feature>
<comment type="similarity">
    <text evidence="2">Belongs to the FCHO family.</text>
</comment>
<protein>
    <recommendedName>
        <fullName evidence="3">F-BAR domain only protein 2</fullName>
    </recommendedName>
</protein>
<dbReference type="PROSITE" id="PS51741">
    <property type="entry name" value="F_BAR"/>
    <property type="match status" value="1"/>
</dbReference>
<dbReference type="CDD" id="cd07673">
    <property type="entry name" value="F-BAR_FCHO2"/>
    <property type="match status" value="1"/>
</dbReference>
<evidence type="ECO:0000256" key="7">
    <source>
        <dbReference type="ARBA" id="ARBA00023136"/>
    </source>
</evidence>
<feature type="region of interest" description="Disordered" evidence="11">
    <location>
        <begin position="637"/>
        <end position="708"/>
    </location>
</feature>
<dbReference type="Pfam" id="PF22699">
    <property type="entry name" value="GMIP-like_FCH"/>
    <property type="match status" value="1"/>
</dbReference>
<dbReference type="InterPro" id="IPR027267">
    <property type="entry name" value="AH/BAR_dom_sf"/>
</dbReference>
<feature type="region of interest" description="Disordered" evidence="11">
    <location>
        <begin position="277"/>
        <end position="323"/>
    </location>
</feature>
<dbReference type="InterPro" id="IPR036168">
    <property type="entry name" value="AP2_Mu_C_sf"/>
</dbReference>
<dbReference type="GO" id="GO:0048488">
    <property type="term" value="P:synaptic vesicle endocytosis"/>
    <property type="evidence" value="ECO:0007669"/>
    <property type="project" value="TreeGrafter"/>
</dbReference>
<dbReference type="Gene3D" id="1.20.1270.60">
    <property type="entry name" value="Arfaptin homology (AH) domain/BAR domain"/>
    <property type="match status" value="1"/>
</dbReference>
<evidence type="ECO:0000256" key="6">
    <source>
        <dbReference type="ARBA" id="ARBA00023054"/>
    </source>
</evidence>
<dbReference type="InterPro" id="IPR001060">
    <property type="entry name" value="FCH_dom"/>
</dbReference>
<dbReference type="PROSITE" id="PS51072">
    <property type="entry name" value="MHD"/>
    <property type="match status" value="1"/>
</dbReference>
<evidence type="ECO:0000256" key="3">
    <source>
        <dbReference type="ARBA" id="ARBA00018998"/>
    </source>
</evidence>
<evidence type="ECO:0000256" key="1">
    <source>
        <dbReference type="ARBA" id="ARBA00004283"/>
    </source>
</evidence>
<feature type="compositionally biased region" description="Polar residues" evidence="11">
    <location>
        <begin position="426"/>
        <end position="437"/>
    </location>
</feature>
<keyword evidence="7" id="KW-0472">Membrane</keyword>
<dbReference type="GO" id="GO:0005886">
    <property type="term" value="C:plasma membrane"/>
    <property type="evidence" value="ECO:0007669"/>
    <property type="project" value="TreeGrafter"/>
</dbReference>
<dbReference type="InterPro" id="IPR018808">
    <property type="entry name" value="Muniscin_C"/>
</dbReference>
<evidence type="ECO:0000313" key="14">
    <source>
        <dbReference type="Ensembl" id="ENSAPOP00000002158.1"/>
    </source>
</evidence>
<feature type="compositionally biased region" description="Low complexity" evidence="11">
    <location>
        <begin position="473"/>
        <end position="492"/>
    </location>
</feature>
<sequence>MITPYFRENFWGEKNNGFDVLYHNMKHGQISTKELTDFIRERSTIEEAYARSMTKLAKSAGNFSQLGTFAPVWDVFKSSTEKLATCHLELVRKLQELIKEVQKYVEEQAKAHKKTKEEVASTLEAVQNIQSISQALQKSKEIYNAKTVEQERLRKEGATQRDVDKAGVKAKKATETYKSYVEKYATAKSEFEQKMTETAQKFQDIEENHILHMKEIIHSYSQSVDETHVQIGEVHNEFVRNIENTSVEGLVQKLAESKGTGKERPGPVEFEECNAAIATEGAKPRKRKPFGIPGRRKDKDTDSTESTEVEAANTANGAPPGYYGSIDIQNANVPQVDAEGFCIRPEVNENDAKENSFYSSSDSDDEDEPRKFHVQIKPVQPNNGTHQNRATIDELKASIGNIILSPSTSGQMRRNQSSDELAKTRVPTSYELTNNDLLSLDPFSPTVGSASSVTSSTAETVPQQEPSPPLAESQQSKDVSSFSSSTSSPWDSPENPFQALKPAPARAQSAPITQPTEPVDPIKSPATASPPKSSDAFSSVCWSQSQWIAFSDNFALPRRQGSGPSVKDLQRPVSGSARASRFLSDDSADTYCKGASSREDSNLCFTDVFSGTTDRAMAAAPSSKIFNVPAPNRPTTPLAAGALVPPPRPSSRPKLPTGKLTGINEIVRPFSPPKTSSASPPPTAPLARAESSSSLSSNASLSAGNTPTVGAEHTFTLPLSSPEPELLSLSPFFLLSQRTSRGPSPVTLASQDALPIAVAFTESVNAYFKGADPTKCIVKITGDMTLSFPMGIIKVFTTNPSPAVLTFKLKNTSRLEQILPNQQLLFSDPSQSDSNSKDFWFNMQALTSYLRKASDQNPSASYYNVDILKYQVLSDGIHSTPLNLAVYWKCTESTTDLRVDYRYNPESMDTPGPLANVQILVPVDGGVTNKQSLPTSIWNSEQNKCLWKLGDISEKSENEGAGSLRAKFELSNGPSNPSTLAVQFMNEGSTLSGVDMELQGTGYRLSLNKKRFATGRYMADC</sequence>
<evidence type="ECO:0000256" key="8">
    <source>
        <dbReference type="ARBA" id="ARBA00023176"/>
    </source>
</evidence>
<evidence type="ECO:0000256" key="4">
    <source>
        <dbReference type="ARBA" id="ARBA00022553"/>
    </source>
</evidence>
<reference evidence="14" key="1">
    <citation type="submission" date="2025-08" db="UniProtKB">
        <authorList>
            <consortium name="Ensembl"/>
        </authorList>
    </citation>
    <scope>IDENTIFICATION</scope>
</reference>
<feature type="compositionally biased region" description="Polar residues" evidence="11">
    <location>
        <begin position="405"/>
        <end position="415"/>
    </location>
</feature>
<dbReference type="PANTHER" id="PTHR23065:SF8">
    <property type="entry name" value="F-BAR DOMAIN ONLY PROTEIN 2"/>
    <property type="match status" value="1"/>
</dbReference>
<evidence type="ECO:0000256" key="2">
    <source>
        <dbReference type="ARBA" id="ARBA00011064"/>
    </source>
</evidence>
<feature type="compositionally biased region" description="Low complexity" evidence="11">
    <location>
        <begin position="685"/>
        <end position="703"/>
    </location>
</feature>
<evidence type="ECO:0000256" key="11">
    <source>
        <dbReference type="SAM" id="MobiDB-lite"/>
    </source>
</evidence>
<comment type="subcellular location">
    <subcellularLocation>
        <location evidence="1">Membrane</location>
        <location evidence="1">Clathrin-coated pit</location>
        <topology evidence="1">Peripheral membrane protein</topology>
        <orientation evidence="1">Cytoplasmic side</orientation>
    </subcellularLocation>
</comment>
<dbReference type="InterPro" id="IPR030122">
    <property type="entry name" value="FCHo2_F-BAR"/>
</dbReference>
<evidence type="ECO:0000256" key="5">
    <source>
        <dbReference type="ARBA" id="ARBA00022583"/>
    </source>
</evidence>
<dbReference type="GO" id="GO:0030136">
    <property type="term" value="C:clathrin-coated vesicle"/>
    <property type="evidence" value="ECO:0007669"/>
    <property type="project" value="TreeGrafter"/>
</dbReference>
<dbReference type="Pfam" id="PF10291">
    <property type="entry name" value="muHD"/>
    <property type="match status" value="1"/>
</dbReference>
<keyword evidence="6 9" id="KW-0175">Coiled coil</keyword>
<dbReference type="InterPro" id="IPR054713">
    <property type="entry name" value="GMIP/FCHO2-like_FCH"/>
</dbReference>
<dbReference type="GO" id="GO:0060028">
    <property type="term" value="P:convergent extension involved in axis elongation"/>
    <property type="evidence" value="ECO:0007669"/>
    <property type="project" value="UniProtKB-ARBA"/>
</dbReference>
<keyword evidence="5" id="KW-0254">Endocytosis</keyword>
<dbReference type="SUPFAM" id="SSF103657">
    <property type="entry name" value="BAR/IMD domain-like"/>
    <property type="match status" value="1"/>
</dbReference>
<evidence type="ECO:0000256" key="10">
    <source>
        <dbReference type="SAM" id="Coils"/>
    </source>
</evidence>
<dbReference type="InParanoid" id="A0A3Q1EET4"/>
<feature type="compositionally biased region" description="Low complexity" evidence="11">
    <location>
        <begin position="444"/>
        <end position="462"/>
    </location>
</feature>
<dbReference type="PANTHER" id="PTHR23065">
    <property type="entry name" value="PROLINE-SERINE-THREONINE PHOSPHATASE INTERACTING PROTEIN 1"/>
    <property type="match status" value="1"/>
</dbReference>
<feature type="region of interest" description="Disordered" evidence="11">
    <location>
        <begin position="405"/>
        <end position="537"/>
    </location>
</feature>
<dbReference type="GO" id="GO:0072583">
    <property type="term" value="P:clathrin-dependent endocytosis"/>
    <property type="evidence" value="ECO:0007669"/>
    <property type="project" value="TreeGrafter"/>
</dbReference>
<evidence type="ECO:0000256" key="9">
    <source>
        <dbReference type="PROSITE-ProRule" id="PRU01077"/>
    </source>
</evidence>
<evidence type="ECO:0000313" key="15">
    <source>
        <dbReference type="Proteomes" id="UP000257200"/>
    </source>
</evidence>
<dbReference type="GO" id="GO:0048268">
    <property type="term" value="P:clathrin coat assembly"/>
    <property type="evidence" value="ECO:0007669"/>
    <property type="project" value="TreeGrafter"/>
</dbReference>
<evidence type="ECO:0000259" key="13">
    <source>
        <dbReference type="PROSITE" id="PS51741"/>
    </source>
</evidence>
<dbReference type="GO" id="GO:0005905">
    <property type="term" value="C:clathrin-coated pit"/>
    <property type="evidence" value="ECO:0007669"/>
    <property type="project" value="UniProtKB-SubCell"/>
</dbReference>
<dbReference type="Gene3D" id="2.60.40.1170">
    <property type="entry name" value="Mu homology domain, subdomain B"/>
    <property type="match status" value="2"/>
</dbReference>
<proteinExistence type="inferred from homology"/>
<feature type="domain" description="F-BAR" evidence="13">
    <location>
        <begin position="4"/>
        <end position="250"/>
    </location>
</feature>
<dbReference type="STRING" id="80966.ENSAPOP00000002158"/>
<keyword evidence="4" id="KW-0597">Phosphoprotein</keyword>
<evidence type="ECO:0000259" key="12">
    <source>
        <dbReference type="PROSITE" id="PS51072"/>
    </source>
</evidence>
<organism evidence="14 15">
    <name type="scientific">Acanthochromis polyacanthus</name>
    <name type="common">spiny chromis</name>
    <dbReference type="NCBI Taxonomy" id="80966"/>
    <lineage>
        <taxon>Eukaryota</taxon>
        <taxon>Metazoa</taxon>
        <taxon>Chordata</taxon>
        <taxon>Craniata</taxon>
        <taxon>Vertebrata</taxon>
        <taxon>Euteleostomi</taxon>
        <taxon>Actinopterygii</taxon>
        <taxon>Neopterygii</taxon>
        <taxon>Teleostei</taxon>
        <taxon>Neoteleostei</taxon>
        <taxon>Acanthomorphata</taxon>
        <taxon>Ovalentaria</taxon>
        <taxon>Pomacentridae</taxon>
        <taxon>Acanthochromis</taxon>
    </lineage>
</organism>
<feature type="compositionally biased region" description="Low complexity" evidence="11">
    <location>
        <begin position="521"/>
        <end position="534"/>
    </location>
</feature>
<dbReference type="GO" id="GO:0098793">
    <property type="term" value="C:presynapse"/>
    <property type="evidence" value="ECO:0007669"/>
    <property type="project" value="GOC"/>
</dbReference>